<evidence type="ECO:0000256" key="5">
    <source>
        <dbReference type="ARBA" id="ARBA00022840"/>
    </source>
</evidence>
<dbReference type="InterPro" id="IPR004821">
    <property type="entry name" value="Cyt_trans-like"/>
</dbReference>
<evidence type="ECO:0000256" key="9">
    <source>
        <dbReference type="HAMAP-Rule" id="MF_00151"/>
    </source>
</evidence>
<proteinExistence type="inferred from homology"/>
<comment type="pathway">
    <text evidence="9">Cofactor biosynthesis; coenzyme A biosynthesis; CoA from (R)-pantothenate: step 4/5.</text>
</comment>
<evidence type="ECO:0000256" key="4">
    <source>
        <dbReference type="ARBA" id="ARBA00022741"/>
    </source>
</evidence>
<dbReference type="Pfam" id="PF01467">
    <property type="entry name" value="CTP_transf_like"/>
    <property type="match status" value="1"/>
</dbReference>
<feature type="binding site" evidence="9">
    <location>
        <position position="9"/>
    </location>
    <ligand>
        <name>substrate</name>
    </ligand>
</feature>
<sequence>MKIAIYPGSFDPLHKGHLEIIKKVLKIFDKLIVIVSVNPDKENQTPVDERLKQVCDQLKGFKNVEVIPNKNKLIGHIARDLGVEFIIRSARNKTDFDYELELAAGNNHVNEKLETILIMPDFEYIEYSSTLERHKKKLGVK</sequence>
<dbReference type="InterPro" id="IPR014729">
    <property type="entry name" value="Rossmann-like_a/b/a_fold"/>
</dbReference>
<comment type="similarity">
    <text evidence="9">Belongs to the bacterial CoaD family.</text>
</comment>
<feature type="binding site" evidence="9">
    <location>
        <position position="41"/>
    </location>
    <ligand>
        <name>substrate</name>
    </ligand>
</feature>
<keyword evidence="6 9" id="KW-0460">Magnesium</keyword>
<comment type="caution">
    <text evidence="9">Lacks conserved residue(s) required for the propagation of feature annotation.</text>
</comment>
<feature type="domain" description="Cytidyltransferase-like" evidence="10">
    <location>
        <begin position="5"/>
        <end position="133"/>
    </location>
</feature>
<dbReference type="HAMAP" id="MF_00151">
    <property type="entry name" value="PPAT_bact"/>
    <property type="match status" value="1"/>
</dbReference>
<dbReference type="InterPro" id="IPR001980">
    <property type="entry name" value="PPAT"/>
</dbReference>
<evidence type="ECO:0000256" key="7">
    <source>
        <dbReference type="ARBA" id="ARBA00022993"/>
    </source>
</evidence>
<evidence type="ECO:0000256" key="1">
    <source>
        <dbReference type="ARBA" id="ARBA00022490"/>
    </source>
</evidence>
<keyword evidence="5 9" id="KW-0067">ATP-binding</keyword>
<keyword evidence="4 9" id="KW-0547">Nucleotide-binding</keyword>
<organism evidence="11 12">
    <name type="scientific">Mycoplasmopsis equigenitalium</name>
    <dbReference type="NCBI Taxonomy" id="114883"/>
    <lineage>
        <taxon>Bacteria</taxon>
        <taxon>Bacillati</taxon>
        <taxon>Mycoplasmatota</taxon>
        <taxon>Mycoplasmoidales</taxon>
        <taxon>Metamycoplasmataceae</taxon>
        <taxon>Mycoplasmopsis</taxon>
    </lineage>
</organism>
<keyword evidence="1 9" id="KW-0963">Cytoplasm</keyword>
<dbReference type="SUPFAM" id="SSF52374">
    <property type="entry name" value="Nucleotidylyl transferase"/>
    <property type="match status" value="1"/>
</dbReference>
<comment type="subunit">
    <text evidence="9">Homohexamer.</text>
</comment>
<dbReference type="PRINTS" id="PR01020">
    <property type="entry name" value="LPSBIOSNTHSS"/>
</dbReference>
<evidence type="ECO:0000256" key="6">
    <source>
        <dbReference type="ARBA" id="ARBA00022842"/>
    </source>
</evidence>
<keyword evidence="7 9" id="KW-0173">Coenzyme A biosynthesis</keyword>
<dbReference type="EMBL" id="CP101808">
    <property type="protein sequence ID" value="UUD37047.1"/>
    <property type="molecule type" value="Genomic_DNA"/>
</dbReference>
<dbReference type="NCBIfam" id="TIGR00125">
    <property type="entry name" value="cyt_tran_rel"/>
    <property type="match status" value="1"/>
</dbReference>
<feature type="binding site" evidence="9">
    <location>
        <position position="99"/>
    </location>
    <ligand>
        <name>ATP</name>
        <dbReference type="ChEBI" id="CHEBI:30616"/>
    </ligand>
</feature>
<comment type="cofactor">
    <cofactor evidence="9">
        <name>Mg(2+)</name>
        <dbReference type="ChEBI" id="CHEBI:18420"/>
    </cofactor>
</comment>
<name>A0ABY5J1A8_9BACT</name>
<comment type="subcellular location">
    <subcellularLocation>
        <location evidence="9">Cytoplasm</location>
    </subcellularLocation>
</comment>
<evidence type="ECO:0000259" key="10">
    <source>
        <dbReference type="Pfam" id="PF01467"/>
    </source>
</evidence>
<dbReference type="EC" id="2.7.7.3" evidence="9"/>
<dbReference type="PANTHER" id="PTHR21342">
    <property type="entry name" value="PHOSPHOPANTETHEINE ADENYLYLTRANSFERASE"/>
    <property type="match status" value="1"/>
</dbReference>
<feature type="binding site" evidence="9">
    <location>
        <position position="74"/>
    </location>
    <ligand>
        <name>substrate</name>
    </ligand>
</feature>
<dbReference type="NCBIfam" id="TIGR01510">
    <property type="entry name" value="coaD_prev_kdtB"/>
    <property type="match status" value="1"/>
</dbReference>
<dbReference type="GO" id="GO:0004595">
    <property type="term" value="F:pantetheine-phosphate adenylyltransferase activity"/>
    <property type="evidence" value="ECO:0007669"/>
    <property type="project" value="UniProtKB-EC"/>
</dbReference>
<dbReference type="Proteomes" id="UP001059576">
    <property type="component" value="Chromosome"/>
</dbReference>
<feature type="binding site" evidence="9">
    <location>
        <begin position="9"/>
        <end position="10"/>
    </location>
    <ligand>
        <name>ATP</name>
        <dbReference type="ChEBI" id="CHEBI:30616"/>
    </ligand>
</feature>
<feature type="site" description="Transition state stabilizer" evidence="9">
    <location>
        <position position="17"/>
    </location>
</feature>
<feature type="binding site" evidence="9">
    <location>
        <position position="88"/>
    </location>
    <ligand>
        <name>substrate</name>
    </ligand>
</feature>
<keyword evidence="12" id="KW-1185">Reference proteome</keyword>
<comment type="function">
    <text evidence="9">Reversibly transfers an adenylyl group from ATP to 4'-phosphopantetheine, yielding dephospho-CoA (dPCoA) and pyrophosphate.</text>
</comment>
<feature type="binding site" evidence="9">
    <location>
        <begin position="124"/>
        <end position="130"/>
    </location>
    <ligand>
        <name>ATP</name>
        <dbReference type="ChEBI" id="CHEBI:30616"/>
    </ligand>
</feature>
<keyword evidence="2 9" id="KW-0808">Transferase</keyword>
<evidence type="ECO:0000313" key="12">
    <source>
        <dbReference type="Proteomes" id="UP001059576"/>
    </source>
</evidence>
<keyword evidence="3 9" id="KW-0548">Nucleotidyltransferase</keyword>
<evidence type="ECO:0000313" key="11">
    <source>
        <dbReference type="EMBL" id="UUD37047.1"/>
    </source>
</evidence>
<protein>
    <recommendedName>
        <fullName evidence="9">Phosphopantetheine adenylyltransferase</fullName>
        <ecNumber evidence="9">2.7.7.3</ecNumber>
    </recommendedName>
    <alternativeName>
        <fullName evidence="9">Dephospho-CoA pyrophosphorylase</fullName>
    </alternativeName>
    <alternativeName>
        <fullName evidence="9">Pantetheine-phosphate adenylyltransferase</fullName>
        <shortName evidence="9">PPAT</shortName>
    </alternativeName>
</protein>
<dbReference type="PANTHER" id="PTHR21342:SF1">
    <property type="entry name" value="PHOSPHOPANTETHEINE ADENYLYLTRANSFERASE"/>
    <property type="match status" value="1"/>
</dbReference>
<evidence type="ECO:0000256" key="3">
    <source>
        <dbReference type="ARBA" id="ARBA00022695"/>
    </source>
</evidence>
<evidence type="ECO:0000256" key="2">
    <source>
        <dbReference type="ARBA" id="ARBA00022679"/>
    </source>
</evidence>
<dbReference type="Gene3D" id="3.40.50.620">
    <property type="entry name" value="HUPs"/>
    <property type="match status" value="1"/>
</dbReference>
<evidence type="ECO:0000256" key="8">
    <source>
        <dbReference type="ARBA" id="ARBA00029346"/>
    </source>
</evidence>
<dbReference type="RefSeq" id="WP_129722426.1">
    <property type="nucleotide sequence ID" value="NZ_CP101808.1"/>
</dbReference>
<gene>
    <name evidence="9 11" type="primary">coaD</name>
    <name evidence="11" type="ORF">NPA09_00515</name>
</gene>
<feature type="binding site" evidence="9">
    <location>
        <position position="17"/>
    </location>
    <ligand>
        <name>ATP</name>
        <dbReference type="ChEBI" id="CHEBI:30616"/>
    </ligand>
</feature>
<accession>A0ABY5J1A8</accession>
<comment type="catalytic activity">
    <reaction evidence="8 9">
        <text>(R)-4'-phosphopantetheine + ATP + H(+) = 3'-dephospho-CoA + diphosphate</text>
        <dbReference type="Rhea" id="RHEA:19801"/>
        <dbReference type="ChEBI" id="CHEBI:15378"/>
        <dbReference type="ChEBI" id="CHEBI:30616"/>
        <dbReference type="ChEBI" id="CHEBI:33019"/>
        <dbReference type="ChEBI" id="CHEBI:57328"/>
        <dbReference type="ChEBI" id="CHEBI:61723"/>
        <dbReference type="EC" id="2.7.7.3"/>
    </reaction>
</comment>
<reference evidence="11" key="1">
    <citation type="submission" date="2022-07" db="EMBL/GenBank/DDBJ databases">
        <title>Complete genome of Mycoplasma equigenitalium type strain T37.</title>
        <authorList>
            <person name="Spergser J."/>
        </authorList>
    </citation>
    <scope>NUCLEOTIDE SEQUENCE</scope>
    <source>
        <strain evidence="11">T37</strain>
    </source>
</reference>